<dbReference type="CDD" id="cd00093">
    <property type="entry name" value="HTH_XRE"/>
    <property type="match status" value="1"/>
</dbReference>
<gene>
    <name evidence="2" type="ORF">KGD84_19355</name>
</gene>
<dbReference type="EMBL" id="CP074133">
    <property type="protein sequence ID" value="QUX20653.1"/>
    <property type="molecule type" value="Genomic_DNA"/>
</dbReference>
<evidence type="ECO:0000313" key="2">
    <source>
        <dbReference type="EMBL" id="QUX20653.1"/>
    </source>
</evidence>
<dbReference type="InterPro" id="IPR001387">
    <property type="entry name" value="Cro/C1-type_HTH"/>
</dbReference>
<protein>
    <submittedName>
        <fullName evidence="2">Pyridoxamine 5'-phosphate oxidase family protein</fullName>
    </submittedName>
</protein>
<feature type="domain" description="HTH cro/C1-type" evidence="1">
    <location>
        <begin position="21"/>
        <end position="73"/>
    </location>
</feature>
<dbReference type="Proteomes" id="UP000676079">
    <property type="component" value="Chromosome"/>
</dbReference>
<accession>A0ABX8BIJ6</accession>
<dbReference type="SUPFAM" id="SSF47413">
    <property type="entry name" value="lambda repressor-like DNA-binding domains"/>
    <property type="match status" value="1"/>
</dbReference>
<dbReference type="Gene3D" id="1.10.260.40">
    <property type="entry name" value="lambda repressor-like DNA-binding domains"/>
    <property type="match status" value="1"/>
</dbReference>
<sequence>MGRGEGHRGHPGSDLGRRAAARRKELGLTREEVACRADMDPGYVAYLEEHATRMTREALYRLASALGTTQDLLLGSGTDVPPGAATTAAPLPETTVLSPEKCMELIRPGGVGRFGFIPAGATVPAILPVNYLVHEGAIVFRTTRNGSIAGYVPGDGAFEVDRVDGAVSEGWSVLTTGPAEPVTQAAEAAALRSRAPVRPWAGGERELLVRLVPRSMSGRRVGGSGPR</sequence>
<dbReference type="InterPro" id="IPR012349">
    <property type="entry name" value="Split_barrel_FMN-bd"/>
</dbReference>
<dbReference type="InterPro" id="IPR024747">
    <property type="entry name" value="Pyridox_Oxase-rel"/>
</dbReference>
<dbReference type="SUPFAM" id="SSF50475">
    <property type="entry name" value="FMN-binding split barrel"/>
    <property type="match status" value="1"/>
</dbReference>
<dbReference type="Pfam" id="PF12900">
    <property type="entry name" value="Pyridox_ox_2"/>
    <property type="match status" value="1"/>
</dbReference>
<dbReference type="InterPro" id="IPR010982">
    <property type="entry name" value="Lambda_DNA-bd_dom_sf"/>
</dbReference>
<proteinExistence type="predicted"/>
<reference evidence="2 3" key="1">
    <citation type="submission" date="2021-05" db="EMBL/GenBank/DDBJ databases">
        <title>Direct Submission.</title>
        <authorList>
            <person name="Li K."/>
            <person name="Gao J."/>
        </authorList>
    </citation>
    <scope>NUCLEOTIDE SEQUENCE [LARGE SCALE GENOMIC DNA]</scope>
    <source>
        <strain evidence="2 3">Mg02</strain>
    </source>
</reference>
<evidence type="ECO:0000259" key="1">
    <source>
        <dbReference type="PROSITE" id="PS50943"/>
    </source>
</evidence>
<organism evidence="2 3">
    <name type="scientific">Nocardiopsis changdeensis</name>
    <dbReference type="NCBI Taxonomy" id="2831969"/>
    <lineage>
        <taxon>Bacteria</taxon>
        <taxon>Bacillati</taxon>
        <taxon>Actinomycetota</taxon>
        <taxon>Actinomycetes</taxon>
        <taxon>Streptosporangiales</taxon>
        <taxon>Nocardiopsidaceae</taxon>
        <taxon>Nocardiopsis</taxon>
    </lineage>
</organism>
<name>A0ABX8BIJ6_9ACTN</name>
<dbReference type="PROSITE" id="PS50943">
    <property type="entry name" value="HTH_CROC1"/>
    <property type="match status" value="1"/>
</dbReference>
<dbReference type="RefSeq" id="WP_220561850.1">
    <property type="nucleotide sequence ID" value="NZ_CP074133.1"/>
</dbReference>
<dbReference type="Gene3D" id="2.30.110.10">
    <property type="entry name" value="Electron Transport, Fmn-binding Protein, Chain A"/>
    <property type="match status" value="1"/>
</dbReference>
<dbReference type="SMART" id="SM00530">
    <property type="entry name" value="HTH_XRE"/>
    <property type="match status" value="1"/>
</dbReference>
<keyword evidence="3" id="KW-1185">Reference proteome</keyword>
<dbReference type="Pfam" id="PF13560">
    <property type="entry name" value="HTH_31"/>
    <property type="match status" value="1"/>
</dbReference>
<evidence type="ECO:0000313" key="3">
    <source>
        <dbReference type="Proteomes" id="UP000676079"/>
    </source>
</evidence>